<dbReference type="GO" id="GO:0004826">
    <property type="term" value="F:phenylalanine-tRNA ligase activity"/>
    <property type="evidence" value="ECO:0007669"/>
    <property type="project" value="InterPro"/>
</dbReference>
<name>A0A0V8JNS0_9BACI</name>
<dbReference type="SMART" id="SM00873">
    <property type="entry name" value="B3_4"/>
    <property type="match status" value="1"/>
</dbReference>
<comment type="caution">
    <text evidence="2">The sequence shown here is derived from an EMBL/GenBank/DDBJ whole genome shotgun (WGS) entry which is preliminary data.</text>
</comment>
<sequence>MNVIISPEIKEKNNDIKLGIIHYRNIEVSEAPQMLKGRLRLFQESIYFDLQDRTITSFEGIKEWRCIFKEFGTDPSKYRPSIEALFRRIQKQTYLPTINSAVDLNNFFSLQYEVPLGIYDKSCLNGDISLRLGNEDESYLAINGREVSLYNKLVLADEQGPFGSPYVDSNRAPVSEQTSEALQIIFLKPSLSTESSLKLTESLSTMFTQIHGGEASYSLIN</sequence>
<dbReference type="Gene3D" id="3.50.40.10">
    <property type="entry name" value="Phenylalanyl-trna Synthetase, Chain B, domain 3"/>
    <property type="match status" value="1"/>
</dbReference>
<dbReference type="SUPFAM" id="SSF56037">
    <property type="entry name" value="PheT/TilS domain"/>
    <property type="match status" value="1"/>
</dbReference>
<dbReference type="RefSeq" id="WP_025908455.1">
    <property type="nucleotide sequence ID" value="NZ_KQ758635.1"/>
</dbReference>
<dbReference type="PANTHER" id="PTHR39209:SF2">
    <property type="entry name" value="CYTOPLASMIC PROTEIN"/>
    <property type="match status" value="1"/>
</dbReference>
<dbReference type="Pfam" id="PF03483">
    <property type="entry name" value="B3_4"/>
    <property type="match status" value="1"/>
</dbReference>
<dbReference type="EMBL" id="LNQP01000016">
    <property type="protein sequence ID" value="KSU88706.1"/>
    <property type="molecule type" value="Genomic_DNA"/>
</dbReference>
<feature type="domain" description="B3/B4 tRNA-binding" evidence="1">
    <location>
        <begin position="62"/>
        <end position="212"/>
    </location>
</feature>
<protein>
    <recommendedName>
        <fullName evidence="1">B3/B4 tRNA-binding domain-containing protein</fullName>
    </recommendedName>
</protein>
<accession>A0A0V8JNS0</accession>
<evidence type="ECO:0000313" key="3">
    <source>
        <dbReference type="Proteomes" id="UP000053681"/>
    </source>
</evidence>
<proteinExistence type="predicted"/>
<dbReference type="Proteomes" id="UP000053681">
    <property type="component" value="Unassembled WGS sequence"/>
</dbReference>
<gene>
    <name evidence="2" type="ORF">AS180_06070</name>
</gene>
<dbReference type="GO" id="GO:0003723">
    <property type="term" value="F:RNA binding"/>
    <property type="evidence" value="ECO:0007669"/>
    <property type="project" value="InterPro"/>
</dbReference>
<dbReference type="PANTHER" id="PTHR39209">
    <property type="match status" value="1"/>
</dbReference>
<dbReference type="AlphaFoldDB" id="A0A0V8JNS0"/>
<evidence type="ECO:0000313" key="2">
    <source>
        <dbReference type="EMBL" id="KSU88706.1"/>
    </source>
</evidence>
<reference evidence="2 3" key="1">
    <citation type="submission" date="2015-11" db="EMBL/GenBank/DDBJ databases">
        <title>Bacillus caseinolyticus sp nov.</title>
        <authorList>
            <person name="Dastager S.G."/>
            <person name="Mawlankar R."/>
        </authorList>
    </citation>
    <scope>NUCLEOTIDE SEQUENCE [LARGE SCALE GENOMIC DNA]</scope>
    <source>
        <strain evidence="2 3">SGD-V-76</strain>
    </source>
</reference>
<organism evidence="2 3">
    <name type="scientific">Priestia veravalensis</name>
    <dbReference type="NCBI Taxonomy" id="1414648"/>
    <lineage>
        <taxon>Bacteria</taxon>
        <taxon>Bacillati</taxon>
        <taxon>Bacillota</taxon>
        <taxon>Bacilli</taxon>
        <taxon>Bacillales</taxon>
        <taxon>Bacillaceae</taxon>
        <taxon>Priestia</taxon>
    </lineage>
</organism>
<dbReference type="InterPro" id="IPR005146">
    <property type="entry name" value="B3/B4_tRNA-bd"/>
</dbReference>
<dbReference type="InterPro" id="IPR020825">
    <property type="entry name" value="Phe-tRNA_synthase-like_B3/B4"/>
</dbReference>
<keyword evidence="3" id="KW-1185">Reference proteome</keyword>
<evidence type="ECO:0000259" key="1">
    <source>
        <dbReference type="SMART" id="SM00873"/>
    </source>
</evidence>